<dbReference type="AlphaFoldDB" id="A0A0E9VPF2"/>
<organism evidence="1">
    <name type="scientific">Anguilla anguilla</name>
    <name type="common">European freshwater eel</name>
    <name type="synonym">Muraena anguilla</name>
    <dbReference type="NCBI Taxonomy" id="7936"/>
    <lineage>
        <taxon>Eukaryota</taxon>
        <taxon>Metazoa</taxon>
        <taxon>Chordata</taxon>
        <taxon>Craniata</taxon>
        <taxon>Vertebrata</taxon>
        <taxon>Euteleostomi</taxon>
        <taxon>Actinopterygii</taxon>
        <taxon>Neopterygii</taxon>
        <taxon>Teleostei</taxon>
        <taxon>Anguilliformes</taxon>
        <taxon>Anguillidae</taxon>
        <taxon>Anguilla</taxon>
    </lineage>
</organism>
<reference evidence="1" key="1">
    <citation type="submission" date="2014-11" db="EMBL/GenBank/DDBJ databases">
        <authorList>
            <person name="Amaro Gonzalez C."/>
        </authorList>
    </citation>
    <scope>NUCLEOTIDE SEQUENCE</scope>
</reference>
<proteinExistence type="predicted"/>
<sequence length="44" mass="4469">MSLTPAFMTGTANLPSLTVAKTGGITICGGRYCCPCTSGSTRNK</sequence>
<dbReference type="EMBL" id="GBXM01028671">
    <property type="protein sequence ID" value="JAH79906.1"/>
    <property type="molecule type" value="Transcribed_RNA"/>
</dbReference>
<protein>
    <submittedName>
        <fullName evidence="1">Uncharacterized protein</fullName>
    </submittedName>
</protein>
<accession>A0A0E9VPF2</accession>
<reference evidence="1" key="2">
    <citation type="journal article" date="2015" name="Fish Shellfish Immunol.">
        <title>Early steps in the European eel (Anguilla anguilla)-Vibrio vulnificus interaction in the gills: Role of the RtxA13 toxin.</title>
        <authorList>
            <person name="Callol A."/>
            <person name="Pajuelo D."/>
            <person name="Ebbesson L."/>
            <person name="Teles M."/>
            <person name="MacKenzie S."/>
            <person name="Amaro C."/>
        </authorList>
    </citation>
    <scope>NUCLEOTIDE SEQUENCE</scope>
</reference>
<evidence type="ECO:0000313" key="1">
    <source>
        <dbReference type="EMBL" id="JAH79906.1"/>
    </source>
</evidence>
<dbReference type="EMBL" id="GBXM01028011">
    <property type="protein sequence ID" value="JAH80566.1"/>
    <property type="molecule type" value="Transcribed_RNA"/>
</dbReference>
<name>A0A0E9VPF2_ANGAN</name>